<feature type="transmembrane region" description="Helical" evidence="8">
    <location>
        <begin position="160"/>
        <end position="182"/>
    </location>
</feature>
<feature type="transmembrane region" description="Helical" evidence="8">
    <location>
        <begin position="252"/>
        <end position="269"/>
    </location>
</feature>
<feature type="transmembrane region" description="Helical" evidence="8">
    <location>
        <begin position="289"/>
        <end position="313"/>
    </location>
</feature>
<evidence type="ECO:0000256" key="5">
    <source>
        <dbReference type="ARBA" id="ARBA00022989"/>
    </source>
</evidence>
<keyword evidence="11" id="KW-1185">Reference proteome</keyword>
<feature type="transmembrane region" description="Helical" evidence="8">
    <location>
        <begin position="352"/>
        <end position="371"/>
    </location>
</feature>
<evidence type="ECO:0000256" key="4">
    <source>
        <dbReference type="ARBA" id="ARBA00022692"/>
    </source>
</evidence>
<dbReference type="GO" id="GO:0005886">
    <property type="term" value="C:plasma membrane"/>
    <property type="evidence" value="ECO:0007669"/>
    <property type="project" value="UniProtKB-SubCell"/>
</dbReference>
<feature type="transmembrane region" description="Helical" evidence="8">
    <location>
        <begin position="383"/>
        <end position="405"/>
    </location>
</feature>
<dbReference type="OrthoDB" id="2412976at2"/>
<feature type="transmembrane region" description="Helical" evidence="8">
    <location>
        <begin position="460"/>
        <end position="482"/>
    </location>
</feature>
<dbReference type="InterPro" id="IPR011701">
    <property type="entry name" value="MFS"/>
</dbReference>
<dbReference type="PROSITE" id="PS50850">
    <property type="entry name" value="MFS"/>
    <property type="match status" value="1"/>
</dbReference>
<reference evidence="10 11" key="2">
    <citation type="journal article" date="2010" name="Stand. Genomic Sci.">
        <title>Complete genome sequence of Desulfohalobium retbaense type strain (HR(100)).</title>
        <authorList>
            <person name="Spring S."/>
            <person name="Nolan M."/>
            <person name="Lapidus A."/>
            <person name="Glavina Del Rio T."/>
            <person name="Copeland A."/>
            <person name="Tice H."/>
            <person name="Cheng J.F."/>
            <person name="Lucas S."/>
            <person name="Land M."/>
            <person name="Chen F."/>
            <person name="Bruce D."/>
            <person name="Goodwin L."/>
            <person name="Pitluck S."/>
            <person name="Ivanova N."/>
            <person name="Mavromatis K."/>
            <person name="Mikhailova N."/>
            <person name="Pati A."/>
            <person name="Chen A."/>
            <person name="Palaniappan K."/>
            <person name="Hauser L."/>
            <person name="Chang Y.J."/>
            <person name="Jeffries C.D."/>
            <person name="Munk C."/>
            <person name="Kiss H."/>
            <person name="Chain P."/>
            <person name="Han C."/>
            <person name="Brettin T."/>
            <person name="Detter J.C."/>
            <person name="Schuler E."/>
            <person name="Goker M."/>
            <person name="Rohde M."/>
            <person name="Bristow J."/>
            <person name="Eisen J.A."/>
            <person name="Markowitz V."/>
            <person name="Hugenholtz P."/>
            <person name="Kyrpides N.C."/>
            <person name="Klenk H.P."/>
        </authorList>
    </citation>
    <scope>NUCLEOTIDE SEQUENCE [LARGE SCALE GENOMIC DNA]</scope>
    <source>
        <strain evidence="11">ATCC 49802 / DSM 20745 / S 6022</strain>
    </source>
</reference>
<dbReference type="STRING" id="479434.Sthe_3378"/>
<feature type="transmembrane region" description="Helical" evidence="8">
    <location>
        <begin position="325"/>
        <end position="345"/>
    </location>
</feature>
<dbReference type="Gene3D" id="1.20.1250.20">
    <property type="entry name" value="MFS general substrate transporter like domains"/>
    <property type="match status" value="1"/>
</dbReference>
<dbReference type="HOGENOM" id="CLU_000960_28_2_0"/>
<dbReference type="AlphaFoldDB" id="D1CAD5"/>
<keyword evidence="3" id="KW-1003">Cell membrane</keyword>
<evidence type="ECO:0000256" key="2">
    <source>
        <dbReference type="ARBA" id="ARBA00022448"/>
    </source>
</evidence>
<feature type="transmembrane region" description="Helical" evidence="8">
    <location>
        <begin position="101"/>
        <end position="122"/>
    </location>
</feature>
<feature type="transmembrane region" description="Helical" evidence="8">
    <location>
        <begin position="188"/>
        <end position="210"/>
    </location>
</feature>
<dbReference type="SUPFAM" id="SSF103473">
    <property type="entry name" value="MFS general substrate transporter"/>
    <property type="match status" value="1"/>
</dbReference>
<evidence type="ECO:0000256" key="1">
    <source>
        <dbReference type="ARBA" id="ARBA00004651"/>
    </source>
</evidence>
<dbReference type="InterPro" id="IPR020846">
    <property type="entry name" value="MFS_dom"/>
</dbReference>
<comment type="subcellular location">
    <subcellularLocation>
        <location evidence="1">Cell membrane</location>
        <topology evidence="1">Multi-pass membrane protein</topology>
    </subcellularLocation>
</comment>
<evidence type="ECO:0000256" key="8">
    <source>
        <dbReference type="SAM" id="Phobius"/>
    </source>
</evidence>
<protein>
    <submittedName>
        <fullName evidence="10">Major facilitator superfamily MFS_1</fullName>
    </submittedName>
</protein>
<dbReference type="eggNOG" id="COG0477">
    <property type="taxonomic scope" value="Bacteria"/>
</dbReference>
<evidence type="ECO:0000256" key="7">
    <source>
        <dbReference type="SAM" id="MobiDB-lite"/>
    </source>
</evidence>
<dbReference type="RefSeq" id="WP_012873813.1">
    <property type="nucleotide sequence ID" value="NC_013524.1"/>
</dbReference>
<dbReference type="EMBL" id="CP001824">
    <property type="protein sequence ID" value="ACZ40778.1"/>
    <property type="molecule type" value="Genomic_DNA"/>
</dbReference>
<accession>D1CAD5</accession>
<dbReference type="Proteomes" id="UP000002027">
    <property type="component" value="Chromosome 2"/>
</dbReference>
<feature type="transmembrane region" description="Helical" evidence="8">
    <location>
        <begin position="222"/>
        <end position="240"/>
    </location>
</feature>
<evidence type="ECO:0000313" key="11">
    <source>
        <dbReference type="Proteomes" id="UP000002027"/>
    </source>
</evidence>
<feature type="transmembrane region" description="Helical" evidence="8">
    <location>
        <begin position="71"/>
        <end position="89"/>
    </location>
</feature>
<dbReference type="PANTHER" id="PTHR42718">
    <property type="entry name" value="MAJOR FACILITATOR SUPERFAMILY MULTIDRUG TRANSPORTER MFSC"/>
    <property type="match status" value="1"/>
</dbReference>
<proteinExistence type="predicted"/>
<evidence type="ECO:0000256" key="6">
    <source>
        <dbReference type="ARBA" id="ARBA00023136"/>
    </source>
</evidence>
<feature type="region of interest" description="Disordered" evidence="7">
    <location>
        <begin position="1"/>
        <end position="28"/>
    </location>
</feature>
<name>D1CAD5_SPHTD</name>
<evidence type="ECO:0000256" key="3">
    <source>
        <dbReference type="ARBA" id="ARBA00022475"/>
    </source>
</evidence>
<feature type="transmembrane region" description="Helical" evidence="8">
    <location>
        <begin position="35"/>
        <end position="59"/>
    </location>
</feature>
<dbReference type="PANTHER" id="PTHR42718:SF46">
    <property type="entry name" value="BLR6921 PROTEIN"/>
    <property type="match status" value="1"/>
</dbReference>
<reference evidence="11" key="1">
    <citation type="submission" date="2009-11" db="EMBL/GenBank/DDBJ databases">
        <title>The complete chromosome 2 of Sphaerobacter thermophilus DSM 20745.</title>
        <authorList>
            <person name="Lucas S."/>
            <person name="Copeland A."/>
            <person name="Lapidus A."/>
            <person name="Glavina del Rio T."/>
            <person name="Dalin E."/>
            <person name="Tice H."/>
            <person name="Bruce D."/>
            <person name="Goodwin L."/>
            <person name="Pitluck S."/>
            <person name="Kyrpides N."/>
            <person name="Mavromatis K."/>
            <person name="Ivanova N."/>
            <person name="Mikhailova N."/>
            <person name="LaButti K.M."/>
            <person name="Clum A."/>
            <person name="Sun H.I."/>
            <person name="Brettin T."/>
            <person name="Detter J.C."/>
            <person name="Han C."/>
            <person name="Larimer F."/>
            <person name="Land M."/>
            <person name="Hauser L."/>
            <person name="Markowitz V."/>
            <person name="Cheng J.F."/>
            <person name="Hugenholtz P."/>
            <person name="Woyke T."/>
            <person name="Wu D."/>
            <person name="Steenblock K."/>
            <person name="Schneider S."/>
            <person name="Pukall R."/>
            <person name="Goeker M."/>
            <person name="Klenk H.P."/>
            <person name="Eisen J.A."/>
        </authorList>
    </citation>
    <scope>NUCLEOTIDE SEQUENCE [LARGE SCALE GENOMIC DNA]</scope>
    <source>
        <strain evidence="11">ATCC 49802 / DSM 20745 / S 6022</strain>
    </source>
</reference>
<keyword evidence="5 8" id="KW-1133">Transmembrane helix</keyword>
<dbReference type="Gene3D" id="1.20.1720.10">
    <property type="entry name" value="Multidrug resistance protein D"/>
    <property type="match status" value="1"/>
</dbReference>
<dbReference type="InterPro" id="IPR036259">
    <property type="entry name" value="MFS_trans_sf"/>
</dbReference>
<evidence type="ECO:0000313" key="10">
    <source>
        <dbReference type="EMBL" id="ACZ40778.1"/>
    </source>
</evidence>
<keyword evidence="2" id="KW-0813">Transport</keyword>
<feature type="domain" description="Major facilitator superfamily (MFS) profile" evidence="9">
    <location>
        <begin position="35"/>
        <end position="486"/>
    </location>
</feature>
<keyword evidence="4 8" id="KW-0812">Transmembrane</keyword>
<organism evidence="10 11">
    <name type="scientific">Sphaerobacter thermophilus (strain ATCC 49802 / DSM 20745 / KCCM 41009 / NCIMB 13125 / S 6022)</name>
    <dbReference type="NCBI Taxonomy" id="479434"/>
    <lineage>
        <taxon>Bacteria</taxon>
        <taxon>Pseudomonadati</taxon>
        <taxon>Thermomicrobiota</taxon>
        <taxon>Thermomicrobia</taxon>
        <taxon>Sphaerobacterales</taxon>
        <taxon>Sphaerobacterineae</taxon>
        <taxon>Sphaerobacteraceae</taxon>
        <taxon>Sphaerobacter</taxon>
    </lineage>
</organism>
<evidence type="ECO:0000259" key="9">
    <source>
        <dbReference type="PROSITE" id="PS50850"/>
    </source>
</evidence>
<dbReference type="GO" id="GO:0022857">
    <property type="term" value="F:transmembrane transporter activity"/>
    <property type="evidence" value="ECO:0007669"/>
    <property type="project" value="InterPro"/>
</dbReference>
<dbReference type="InParanoid" id="D1CAD5"/>
<sequence length="498" mass="49969">MSSAEPLRSVATIDRNDRERSGPCRSGPAGRPGAAFALLAAVQVALILAITVITVPLPAIQRDFDLTRGELALLGAAYGLSFSGLLLLGGRLADITGRRRVLRVGAGLFGLASVAAGLAPVFPALLAARFLQGIGAALAAPSALALLSDVFSDVDRRTRAVAAWGSLSAVGAVSGVLLSGVAATWVPWRWIIAFPAWVAALAAFTVPRLLPSPPPVRGRLDVLGALLATGGLTALSYGLVTTLDQPWSAPGVVGPLAGGVGLLGAFIVAEARAPAPLLPLSFFTSVPRIVALAAILVASGGISTSLFILSLYFQQVHGRSPLQTSTLLLPYGLVAIAGPVAGRLIPRVGAPMVTVAGLLVAASGLLLLSRMDVAAAYRAPTLVGLLLLPVGIGLTFAGATVGALVGILDHQAGVAGGIVNTALEAGPTIGLAALLSLAGVQTAHLSERGLTSAAATTGGYAFALIAAAVAFTLTAVATVAVHRAARHASRARCSDPIG</sequence>
<gene>
    <name evidence="10" type="ordered locus">Sthe_3378</name>
</gene>
<keyword evidence="6 8" id="KW-0472">Membrane</keyword>
<dbReference type="Pfam" id="PF07690">
    <property type="entry name" value="MFS_1"/>
    <property type="match status" value="1"/>
</dbReference>
<dbReference type="KEGG" id="sti:Sthe_3378"/>